<dbReference type="PANTHER" id="PTHR13138:SF3">
    <property type="entry name" value="CD2 ANTIGEN CYTOPLASMIC TAIL-BINDING PROTEIN 2"/>
    <property type="match status" value="1"/>
</dbReference>
<evidence type="ECO:0000313" key="4">
    <source>
        <dbReference type="Proteomes" id="UP000644660"/>
    </source>
</evidence>
<protein>
    <submittedName>
        <fullName evidence="3">Similar to Saccharomyces cerevisiae YHR156C LIN1 Non-essential component of U5 snRNP</fullName>
    </submittedName>
</protein>
<accession>A0A8H2ZGF7</accession>
<reference evidence="3 4" key="1">
    <citation type="submission" date="2020-05" db="EMBL/GenBank/DDBJ databases">
        <authorList>
            <person name="Casaregola S."/>
            <person name="Devillers H."/>
            <person name="Grondin C."/>
        </authorList>
    </citation>
    <scope>NUCLEOTIDE SEQUENCE [LARGE SCALE GENOMIC DNA]</scope>
    <source>
        <strain evidence="3 4">CLIB 1767</strain>
    </source>
</reference>
<dbReference type="InterPro" id="IPR039905">
    <property type="entry name" value="CD2BP2/Lin1"/>
</dbReference>
<dbReference type="Gene3D" id="3.30.1490.40">
    <property type="match status" value="1"/>
</dbReference>
<dbReference type="Pfam" id="PF02213">
    <property type="entry name" value="GYF"/>
    <property type="match status" value="1"/>
</dbReference>
<feature type="compositionally biased region" description="Basic and acidic residues" evidence="1">
    <location>
        <begin position="88"/>
        <end position="101"/>
    </location>
</feature>
<sequence length="368" mass="42886">MSNKYSRKRQLTKENDINEEAGFTKKVKSKGSLKLLSSYDSDSDPDVEVDSSDDNTTNQQVNIANQNKGQSDNDDEESDMFASDNNSNEDKTNKEMADSKTDVTYPSNSLLMDIEKFNQSNELNDLRQEDSDNQTENIMTNDDGIEIEAFNLDNDIENGNFDKDGYFIRKNDSENDSSHEQDKWIDSTSDVHEVQLSKEKQSAYTKKQTRELRKRTRHYMAEDALVHLKYFIKNKGTILTTLGDLNKIRKTTKDEIDKNYISNGISFVTDLITILEQKNFENIYQLTREDISRLIKEESLSELPPDDPQNKLWCFKWMKNLDVVHESYSTTEMKNWNRSYFKGKVLVKFKNDDDKFENWIHISCLDFS</sequence>
<dbReference type="GeneID" id="64856547"/>
<feature type="domain" description="GYF" evidence="2">
    <location>
        <begin position="311"/>
        <end position="368"/>
    </location>
</feature>
<comment type="caution">
    <text evidence="3">The sequence shown here is derived from an EMBL/GenBank/DDBJ whole genome shotgun (WGS) entry which is preliminary data.</text>
</comment>
<keyword evidence="4" id="KW-1185">Reference proteome</keyword>
<feature type="compositionally biased region" description="Basic residues" evidence="1">
    <location>
        <begin position="1"/>
        <end position="10"/>
    </location>
</feature>
<dbReference type="EMBL" id="CAEFZW010000003">
    <property type="protein sequence ID" value="CAB4253524.1"/>
    <property type="molecule type" value="Genomic_DNA"/>
</dbReference>
<feature type="region of interest" description="Disordered" evidence="1">
    <location>
        <begin position="36"/>
        <end position="101"/>
    </location>
</feature>
<dbReference type="OrthoDB" id="331341at2759"/>
<dbReference type="RefSeq" id="XP_041405428.1">
    <property type="nucleotide sequence ID" value="XM_041549494.1"/>
</dbReference>
<proteinExistence type="predicted"/>
<feature type="compositionally biased region" description="Acidic residues" evidence="1">
    <location>
        <begin position="41"/>
        <end position="53"/>
    </location>
</feature>
<organism evidence="3 4">
    <name type="scientific">Maudiozyma barnettii</name>
    <dbReference type="NCBI Taxonomy" id="61262"/>
    <lineage>
        <taxon>Eukaryota</taxon>
        <taxon>Fungi</taxon>
        <taxon>Dikarya</taxon>
        <taxon>Ascomycota</taxon>
        <taxon>Saccharomycotina</taxon>
        <taxon>Saccharomycetes</taxon>
        <taxon>Saccharomycetales</taxon>
        <taxon>Saccharomycetaceae</taxon>
        <taxon>Maudiozyma</taxon>
    </lineage>
</organism>
<dbReference type="SUPFAM" id="SSF55277">
    <property type="entry name" value="GYF domain"/>
    <property type="match status" value="1"/>
</dbReference>
<evidence type="ECO:0000256" key="1">
    <source>
        <dbReference type="SAM" id="MobiDB-lite"/>
    </source>
</evidence>
<feature type="compositionally biased region" description="Polar residues" evidence="1">
    <location>
        <begin position="55"/>
        <end position="70"/>
    </location>
</feature>
<name>A0A8H2ZGF7_9SACH</name>
<dbReference type="Proteomes" id="UP000644660">
    <property type="component" value="Unassembled WGS sequence"/>
</dbReference>
<feature type="region of interest" description="Disordered" evidence="1">
    <location>
        <begin position="1"/>
        <end position="20"/>
    </location>
</feature>
<dbReference type="AlphaFoldDB" id="A0A8H2ZGF7"/>
<dbReference type="SMART" id="SM00444">
    <property type="entry name" value="GYF"/>
    <property type="match status" value="1"/>
</dbReference>
<evidence type="ECO:0000313" key="3">
    <source>
        <dbReference type="EMBL" id="CAB4253524.1"/>
    </source>
</evidence>
<gene>
    <name evidence="3" type="ORF">KABA2_03S00660</name>
</gene>
<dbReference type="InterPro" id="IPR003169">
    <property type="entry name" value="GYF"/>
</dbReference>
<dbReference type="GO" id="GO:0005682">
    <property type="term" value="C:U5 snRNP"/>
    <property type="evidence" value="ECO:0007669"/>
    <property type="project" value="InterPro"/>
</dbReference>
<dbReference type="PANTHER" id="PTHR13138">
    <property type="entry name" value="PROTEIN LIN1"/>
    <property type="match status" value="1"/>
</dbReference>
<evidence type="ECO:0000259" key="2">
    <source>
        <dbReference type="SMART" id="SM00444"/>
    </source>
</evidence>
<dbReference type="InterPro" id="IPR035445">
    <property type="entry name" value="GYF-like_dom_sf"/>
</dbReference>